<evidence type="ECO:0000256" key="3">
    <source>
        <dbReference type="SAM" id="MobiDB-lite"/>
    </source>
</evidence>
<feature type="region of interest" description="Disordered" evidence="3">
    <location>
        <begin position="202"/>
        <end position="232"/>
    </location>
</feature>
<dbReference type="PANTHER" id="PTHR30055">
    <property type="entry name" value="HTH-TYPE TRANSCRIPTIONAL REGULATOR RUTR"/>
    <property type="match status" value="1"/>
</dbReference>
<accession>A0A4Q7M5U1</accession>
<dbReference type="InterPro" id="IPR036271">
    <property type="entry name" value="Tet_transcr_reg_TetR-rel_C_sf"/>
</dbReference>
<dbReference type="InterPro" id="IPR050109">
    <property type="entry name" value="HTH-type_TetR-like_transc_reg"/>
</dbReference>
<proteinExistence type="predicted"/>
<dbReference type="Pfam" id="PF17920">
    <property type="entry name" value="TetR_C_16"/>
    <property type="match status" value="1"/>
</dbReference>
<dbReference type="InterPro" id="IPR041678">
    <property type="entry name" value="TetR_C_16"/>
</dbReference>
<protein>
    <submittedName>
        <fullName evidence="5">TetR family transcriptional regulator</fullName>
    </submittedName>
</protein>
<dbReference type="GO" id="GO:0000976">
    <property type="term" value="F:transcription cis-regulatory region binding"/>
    <property type="evidence" value="ECO:0007669"/>
    <property type="project" value="TreeGrafter"/>
</dbReference>
<sequence>MGRRGRRPAGQETRGAILAAAREEFLTQGYDAASMRAVARRAGVDPGTVRHWFGDKGRLFAATVGLSDIDPGALMRAAVEGPLDGIGERIVRRVLEVWDADDGGAGIRIALPVVLGDPERRALLPQFLGAEVLGPIAARLDPNSARLRASLAATQMVGVLLARYVVGLDPIASMPAREVAAIVGPTLERYLVGELTGGRSRGVRADGVTGDGDHVDSLAPGPLRAHNSPHGE</sequence>
<comment type="caution">
    <text evidence="5">The sequence shown here is derived from an EMBL/GenBank/DDBJ whole genome shotgun (WGS) entry which is preliminary data.</text>
</comment>
<dbReference type="EMBL" id="SGWX01000001">
    <property type="protein sequence ID" value="RZS63024.1"/>
    <property type="molecule type" value="Genomic_DNA"/>
</dbReference>
<feature type="DNA-binding region" description="H-T-H motif" evidence="2">
    <location>
        <begin position="34"/>
        <end position="53"/>
    </location>
</feature>
<gene>
    <name evidence="5" type="ORF">EV386_3382</name>
</gene>
<evidence type="ECO:0000259" key="4">
    <source>
        <dbReference type="PROSITE" id="PS50977"/>
    </source>
</evidence>
<keyword evidence="6" id="KW-1185">Reference proteome</keyword>
<organism evidence="5 6">
    <name type="scientific">Xylanimonas ulmi</name>
    <dbReference type="NCBI Taxonomy" id="228973"/>
    <lineage>
        <taxon>Bacteria</taxon>
        <taxon>Bacillati</taxon>
        <taxon>Actinomycetota</taxon>
        <taxon>Actinomycetes</taxon>
        <taxon>Micrococcales</taxon>
        <taxon>Promicromonosporaceae</taxon>
        <taxon>Xylanimonas</taxon>
    </lineage>
</organism>
<dbReference type="PROSITE" id="PS50977">
    <property type="entry name" value="HTH_TETR_2"/>
    <property type="match status" value="1"/>
</dbReference>
<dbReference type="SUPFAM" id="SSF46689">
    <property type="entry name" value="Homeodomain-like"/>
    <property type="match status" value="1"/>
</dbReference>
<name>A0A4Q7M5U1_9MICO</name>
<dbReference type="Gene3D" id="1.10.10.60">
    <property type="entry name" value="Homeodomain-like"/>
    <property type="match status" value="1"/>
</dbReference>
<dbReference type="AlphaFoldDB" id="A0A4Q7M5U1"/>
<dbReference type="Proteomes" id="UP000293852">
    <property type="component" value="Unassembled WGS sequence"/>
</dbReference>
<dbReference type="InterPro" id="IPR001647">
    <property type="entry name" value="HTH_TetR"/>
</dbReference>
<evidence type="ECO:0000256" key="2">
    <source>
        <dbReference type="PROSITE-ProRule" id="PRU00335"/>
    </source>
</evidence>
<dbReference type="InterPro" id="IPR009057">
    <property type="entry name" value="Homeodomain-like_sf"/>
</dbReference>
<dbReference type="Pfam" id="PF00440">
    <property type="entry name" value="TetR_N"/>
    <property type="match status" value="1"/>
</dbReference>
<evidence type="ECO:0000256" key="1">
    <source>
        <dbReference type="ARBA" id="ARBA00023125"/>
    </source>
</evidence>
<dbReference type="Gene3D" id="1.10.357.10">
    <property type="entry name" value="Tetracycline Repressor, domain 2"/>
    <property type="match status" value="1"/>
</dbReference>
<feature type="domain" description="HTH tetR-type" evidence="4">
    <location>
        <begin position="11"/>
        <end position="71"/>
    </location>
</feature>
<reference evidence="5 6" key="1">
    <citation type="submission" date="2019-02" db="EMBL/GenBank/DDBJ databases">
        <title>Sequencing the genomes of 1000 actinobacteria strains.</title>
        <authorList>
            <person name="Klenk H.-P."/>
        </authorList>
    </citation>
    <scope>NUCLEOTIDE SEQUENCE [LARGE SCALE GENOMIC DNA]</scope>
    <source>
        <strain evidence="5 6">DSM 16932</strain>
    </source>
</reference>
<evidence type="ECO:0000313" key="6">
    <source>
        <dbReference type="Proteomes" id="UP000293852"/>
    </source>
</evidence>
<dbReference type="PANTHER" id="PTHR30055:SF235">
    <property type="entry name" value="TRANSCRIPTIONAL REGULATORY PROTEIN"/>
    <property type="match status" value="1"/>
</dbReference>
<keyword evidence="1 2" id="KW-0238">DNA-binding</keyword>
<dbReference type="SUPFAM" id="SSF48498">
    <property type="entry name" value="Tetracyclin repressor-like, C-terminal domain"/>
    <property type="match status" value="1"/>
</dbReference>
<dbReference type="PRINTS" id="PR00455">
    <property type="entry name" value="HTHTETR"/>
</dbReference>
<evidence type="ECO:0000313" key="5">
    <source>
        <dbReference type="EMBL" id="RZS63024.1"/>
    </source>
</evidence>
<dbReference type="GO" id="GO:0003700">
    <property type="term" value="F:DNA-binding transcription factor activity"/>
    <property type="evidence" value="ECO:0007669"/>
    <property type="project" value="TreeGrafter"/>
</dbReference>